<evidence type="ECO:0000313" key="2">
    <source>
        <dbReference type="EMBL" id="KRX04835.1"/>
    </source>
</evidence>
<evidence type="ECO:0000256" key="1">
    <source>
        <dbReference type="SAM" id="MobiDB-lite"/>
    </source>
</evidence>
<dbReference type="Proteomes" id="UP000054937">
    <property type="component" value="Unassembled WGS sequence"/>
</dbReference>
<sequence length="187" mass="21750">MQEQSSDYSNMKCSRQESSTKISNGASCSTNNTIKPAINAIKKKIGKSYQDTKNIPKNFGKAIMKYIKEQQEVAQKLLGPNQSFQQFYQRILSKKDKIISIKEFKTLFNDQVSQKEKNNFPHLSEETILLFNKVYRSLAYKFLRSEFQSYLLGNRKIKHIDVMNKYKIVLLQGIVSPNEFNSWKISD</sequence>
<feature type="region of interest" description="Disordered" evidence="1">
    <location>
        <begin position="1"/>
        <end position="26"/>
    </location>
</feature>
<gene>
    <name evidence="2" type="ORF">PPERSA_06469</name>
</gene>
<protein>
    <submittedName>
        <fullName evidence="2">Uncharacterized protein</fullName>
    </submittedName>
</protein>
<organism evidence="2 3">
    <name type="scientific">Pseudocohnilembus persalinus</name>
    <name type="common">Ciliate</name>
    <dbReference type="NCBI Taxonomy" id="266149"/>
    <lineage>
        <taxon>Eukaryota</taxon>
        <taxon>Sar</taxon>
        <taxon>Alveolata</taxon>
        <taxon>Ciliophora</taxon>
        <taxon>Intramacronucleata</taxon>
        <taxon>Oligohymenophorea</taxon>
        <taxon>Scuticociliatia</taxon>
        <taxon>Philasterida</taxon>
        <taxon>Pseudocohnilembidae</taxon>
        <taxon>Pseudocohnilembus</taxon>
    </lineage>
</organism>
<dbReference type="AlphaFoldDB" id="A0A0V0QRD0"/>
<keyword evidence="3" id="KW-1185">Reference proteome</keyword>
<evidence type="ECO:0000313" key="3">
    <source>
        <dbReference type="Proteomes" id="UP000054937"/>
    </source>
</evidence>
<name>A0A0V0QRD0_PSEPJ</name>
<dbReference type="InParanoid" id="A0A0V0QRD0"/>
<proteinExistence type="predicted"/>
<dbReference type="OrthoDB" id="293139at2759"/>
<reference evidence="2 3" key="1">
    <citation type="journal article" date="2015" name="Sci. Rep.">
        <title>Genome of the facultative scuticociliatosis pathogen Pseudocohnilembus persalinus provides insight into its virulence through horizontal gene transfer.</title>
        <authorList>
            <person name="Xiong J."/>
            <person name="Wang G."/>
            <person name="Cheng J."/>
            <person name="Tian M."/>
            <person name="Pan X."/>
            <person name="Warren A."/>
            <person name="Jiang C."/>
            <person name="Yuan D."/>
            <person name="Miao W."/>
        </authorList>
    </citation>
    <scope>NUCLEOTIDE SEQUENCE [LARGE SCALE GENOMIC DNA]</scope>
    <source>
        <strain evidence="2">36N120E</strain>
    </source>
</reference>
<accession>A0A0V0QRD0</accession>
<dbReference type="EMBL" id="LDAU01000110">
    <property type="protein sequence ID" value="KRX04835.1"/>
    <property type="molecule type" value="Genomic_DNA"/>
</dbReference>
<comment type="caution">
    <text evidence="2">The sequence shown here is derived from an EMBL/GenBank/DDBJ whole genome shotgun (WGS) entry which is preliminary data.</text>
</comment>